<dbReference type="GO" id="GO:0005975">
    <property type="term" value="P:carbohydrate metabolic process"/>
    <property type="evidence" value="ECO:0007669"/>
    <property type="project" value="InterPro"/>
</dbReference>
<dbReference type="InterPro" id="IPR012341">
    <property type="entry name" value="6hp_glycosidase-like_sf"/>
</dbReference>
<comment type="caution">
    <text evidence="3">The sequence shown here is derived from an EMBL/GenBank/DDBJ whole genome shotgun (WGS) entry which is preliminary data.</text>
</comment>
<evidence type="ECO:0000259" key="2">
    <source>
        <dbReference type="Pfam" id="PF17390"/>
    </source>
</evidence>
<dbReference type="SUPFAM" id="SSF48208">
    <property type="entry name" value="Six-hairpin glycosidases"/>
    <property type="match status" value="1"/>
</dbReference>
<evidence type="ECO:0000313" key="3">
    <source>
        <dbReference type="EMBL" id="THV66794.1"/>
    </source>
</evidence>
<dbReference type="Pfam" id="PF17389">
    <property type="entry name" value="Bac_rhamnosid6H"/>
    <property type="match status" value="1"/>
</dbReference>
<dbReference type="PANTHER" id="PTHR34987">
    <property type="entry name" value="C, PUTATIVE (AFU_ORTHOLOGUE AFUA_3G02880)-RELATED"/>
    <property type="match status" value="1"/>
</dbReference>
<reference evidence="3 4" key="1">
    <citation type="submission" date="2018-10" db="EMBL/GenBank/DDBJ databases">
        <title>Fifty Aureobasidium pullulans genomes reveal a recombining polyextremotolerant generalist.</title>
        <authorList>
            <person name="Gostincar C."/>
            <person name="Turk M."/>
            <person name="Zajc J."/>
            <person name="Gunde-Cimerman N."/>
        </authorList>
    </citation>
    <scope>NUCLEOTIDE SEQUENCE [LARGE SCALE GENOMIC DNA]</scope>
    <source>
        <strain evidence="3 4">EXF-11900</strain>
    </source>
</reference>
<evidence type="ECO:0000259" key="1">
    <source>
        <dbReference type="Pfam" id="PF17389"/>
    </source>
</evidence>
<evidence type="ECO:0000313" key="4">
    <source>
        <dbReference type="Proteomes" id="UP000304951"/>
    </source>
</evidence>
<dbReference type="Gene3D" id="2.60.420.10">
    <property type="entry name" value="Maltose phosphorylase, domain 3"/>
    <property type="match status" value="1"/>
</dbReference>
<accession>A0A4S8S8Z7</accession>
<dbReference type="EMBL" id="QZAF01000481">
    <property type="protein sequence ID" value="THV66794.1"/>
    <property type="molecule type" value="Genomic_DNA"/>
</dbReference>
<dbReference type="Gene3D" id="1.50.10.10">
    <property type="match status" value="1"/>
</dbReference>
<name>A0A4S8S8Z7_AURPU</name>
<dbReference type="Proteomes" id="UP000304951">
    <property type="component" value="Unassembled WGS sequence"/>
</dbReference>
<sequence>MPKYASASLPFELFLPYHYPNSIMKSVSTALLAFTGLAAAASKYDEYILAPSSRTLHPKAVYQDKVNGTITGASSLAGDSKGSAVFSGISAVTYDFGVNIGGLVSLTIGNKTDFSNNQSIAITYSESSQWISGIACDATQDSGMDEALWFYPSGPGEVSVDRQHERGGFRYLSLIHNTTGDIEITEVTVEFTPSPTTDDLRNYTGFFHSDDELLNRIWYAGAYTIQMCAIDPKHGDALIHSEQINSSVPGDTVAPWPWYNNLTIANSSVVLVDGAKRDRLIWPGDMHVITPSLFVSISDDAAITNSIDNLFSLQNASGKLPYAGYPFKQDTYSATYHLYNLIGVSDYYKFTDDLDYVKGKWDAWKLGLKFSLNFIDETGLMNVTSPDDWLRFGQGGHNIEANAILYFTINQGLDLASALNDSSIVTSWQNYAAGIKAAANNLLWNETAGLYHDNETTTLMPQDGNSWAVLANLTNNATQASSISKSLAARWGPFGAPAVEADNAVSPFIGAFELEAHLLANNVSAALELMRLEWGFMLDDPRMTNSTFMEGYAFDGQTHYAPYTNDPRISHAHGWSTGPTAFMTQYIAGIQLVSAGGRTWKIAPKLGDLKTAHAGFSTTVGSFEVFTNVTGSGDVSIDFSTPVGTSGGVAVPYPPCAGIMTIHEVKGRCKDVILDVQAAEDQNGDIEVEVHVVVGIVVEDENSGAPAGSVVVVE</sequence>
<dbReference type="InterPro" id="IPR035398">
    <property type="entry name" value="Bac_rhamnosid_C"/>
</dbReference>
<gene>
    <name evidence="3" type="ORF">D6D28_08035</name>
</gene>
<dbReference type="GO" id="GO:0003824">
    <property type="term" value="F:catalytic activity"/>
    <property type="evidence" value="ECO:0007669"/>
    <property type="project" value="UniProtKB-ARBA"/>
</dbReference>
<organism evidence="3 4">
    <name type="scientific">Aureobasidium pullulans</name>
    <name type="common">Black yeast</name>
    <name type="synonym">Pullularia pullulans</name>
    <dbReference type="NCBI Taxonomy" id="5580"/>
    <lineage>
        <taxon>Eukaryota</taxon>
        <taxon>Fungi</taxon>
        <taxon>Dikarya</taxon>
        <taxon>Ascomycota</taxon>
        <taxon>Pezizomycotina</taxon>
        <taxon>Dothideomycetes</taxon>
        <taxon>Dothideomycetidae</taxon>
        <taxon>Dothideales</taxon>
        <taxon>Saccotheciaceae</taxon>
        <taxon>Aureobasidium</taxon>
    </lineage>
</organism>
<protein>
    <submittedName>
        <fullName evidence="3">Bacterial alpha-L-rhamnosidase domain-containing protein</fullName>
    </submittedName>
</protein>
<dbReference type="InterPro" id="IPR035396">
    <property type="entry name" value="Bac_rhamnosid6H"/>
</dbReference>
<dbReference type="Pfam" id="PF17390">
    <property type="entry name" value="Bac_rhamnosid_C"/>
    <property type="match status" value="1"/>
</dbReference>
<feature type="domain" description="Alpha-L-rhamnosidase C-terminal" evidence="2">
    <location>
        <begin position="589"/>
        <end position="655"/>
    </location>
</feature>
<dbReference type="AlphaFoldDB" id="A0A4S8S8Z7"/>
<dbReference type="PANTHER" id="PTHR34987:SF6">
    <property type="entry name" value="ALPHA-L-RHAMNOSIDASE SIX-HAIRPIN GLYCOSIDASE DOMAIN-CONTAINING PROTEIN"/>
    <property type="match status" value="1"/>
</dbReference>
<proteinExistence type="predicted"/>
<feature type="non-terminal residue" evidence="3">
    <location>
        <position position="714"/>
    </location>
</feature>
<dbReference type="InterPro" id="IPR008928">
    <property type="entry name" value="6-hairpin_glycosidase_sf"/>
</dbReference>
<feature type="domain" description="Alpha-L-rhamnosidase six-hairpin glycosidase" evidence="1">
    <location>
        <begin position="266"/>
        <end position="489"/>
    </location>
</feature>